<proteinExistence type="predicted"/>
<dbReference type="RefSeq" id="WP_131479273.1">
    <property type="nucleotide sequence ID" value="NZ_SJDL01000004.1"/>
</dbReference>
<dbReference type="Proteomes" id="UP000313645">
    <property type="component" value="Unassembled WGS sequence"/>
</dbReference>
<comment type="caution">
    <text evidence="1">The sequence shown here is derived from an EMBL/GenBank/DDBJ whole genome shotgun (WGS) entry which is preliminary data.</text>
</comment>
<gene>
    <name evidence="1" type="ORF">EZI54_03970</name>
</gene>
<dbReference type="EMBL" id="SJDL01000004">
    <property type="protein sequence ID" value="TBW58549.1"/>
    <property type="molecule type" value="Genomic_DNA"/>
</dbReference>
<evidence type="ECO:0000313" key="1">
    <source>
        <dbReference type="EMBL" id="TBW58549.1"/>
    </source>
</evidence>
<organism evidence="1 2">
    <name type="scientific">Marinobacter halodurans</name>
    <dbReference type="NCBI Taxonomy" id="2528979"/>
    <lineage>
        <taxon>Bacteria</taxon>
        <taxon>Pseudomonadati</taxon>
        <taxon>Pseudomonadota</taxon>
        <taxon>Gammaproteobacteria</taxon>
        <taxon>Pseudomonadales</taxon>
        <taxon>Marinobacteraceae</taxon>
        <taxon>Marinobacter</taxon>
    </lineage>
</organism>
<reference evidence="1 2" key="1">
    <citation type="submission" date="2019-02" db="EMBL/GenBank/DDBJ databases">
        <title>Marinobacter halodurans sp. nov., a marine bacterium isolated from sea tidal flat.</title>
        <authorList>
            <person name="Yoo Y."/>
            <person name="Lee D.W."/>
            <person name="Kim B.S."/>
            <person name="Kim J.-J."/>
        </authorList>
    </citation>
    <scope>NUCLEOTIDE SEQUENCE [LARGE SCALE GENOMIC DNA]</scope>
    <source>
        <strain evidence="1 2">YJ-S3-2</strain>
    </source>
</reference>
<accession>A0ABY1ZS74</accession>
<evidence type="ECO:0008006" key="3">
    <source>
        <dbReference type="Google" id="ProtNLM"/>
    </source>
</evidence>
<protein>
    <recommendedName>
        <fullName evidence="3">DUF2190 family protein</fullName>
    </recommendedName>
</protein>
<sequence length="132" mass="13790">MLTQDRMTAHRDAEVMPYAVAAGETIHLGAQVAVNATGFLVAGKTATGLTYIGRADAHVDNSAGADGDEIVLVRRKKAFLWKNDTTDPVGQSLVGKPCYILDDETVAGTDGTGTRSESGVVLAVESAGVWVE</sequence>
<keyword evidence="2" id="KW-1185">Reference proteome</keyword>
<name>A0ABY1ZS74_9GAMM</name>
<evidence type="ECO:0000313" key="2">
    <source>
        <dbReference type="Proteomes" id="UP000313645"/>
    </source>
</evidence>